<dbReference type="RefSeq" id="WP_055287052.1">
    <property type="nucleotide sequence ID" value="NZ_CABIXW010000004.1"/>
</dbReference>
<sequence>MAVKRTFGWVQNPGDLKKLKKVVGIFTAGSAENLDLVSNKLPLLLTYGLISNDDYNDFIAELNKTDIEIDYSKLKGKGSGSRTRKDAICTGIIQAIIEAQQNKTYSDVAGNSITIKKPYTDDWTAEGFLRWAISCGLLEYVKDDDKCKITPLGEELANAPDNSPAETEALTKALLSYPPVIRILSLLEAQDEQTKFDLGSKLGFKGEMGFTSMPQDAYLCDYCEATTAGERTNVRSNEEGDSDKYARGIASWCMQMGWVESNQKDVTETYRRKSYTAKLQTYSITRKGEKALIKARGNSSNPRLARVLMFEMLASNKVSSANYLRFVRACIIKALTSSDKSTDQLKKALKGYELDVDDTAIKDHIEGLISIGLEITENAGKYRLLDKIECLEIPARTECVKDNVVDIKDRVRNKLIHLDHKYLALIDLAYSDAASRAKKNADAREFEIQTADLFTKELSFNGQRLGDSRKPDVIISYGLDGTIVDNKSYKDGFNISRTCADEMSRYINENNLRQKSLNPNEWWKNFDSTITAYTFLFITSYLKGQFEDQLEYVSNANGGIKGAAIGVESLLYLSEGIKAGRISHADFYSNFNNKEMIYTA</sequence>
<protein>
    <submittedName>
        <fullName evidence="5">Type-2 restriction enzyme FokI</fullName>
        <ecNumber evidence="5">3.1.21.4</ecNumber>
    </submittedName>
</protein>
<keyword evidence="5" id="KW-0378">Hydrolase</keyword>
<dbReference type="InterPro" id="IPR015334">
    <property type="entry name" value="FokI_cleavage_dom"/>
</dbReference>
<dbReference type="InterPro" id="IPR036388">
    <property type="entry name" value="WH-like_DNA-bd_sf"/>
</dbReference>
<proteinExistence type="predicted"/>
<dbReference type="GO" id="GO:0009036">
    <property type="term" value="F:type II site-specific deoxyribonuclease activity"/>
    <property type="evidence" value="ECO:0007669"/>
    <property type="project" value="UniProtKB-EC"/>
</dbReference>
<dbReference type="Pfam" id="PF09254">
    <property type="entry name" value="FokI_cleav_dom"/>
    <property type="match status" value="1"/>
</dbReference>
<evidence type="ECO:0000259" key="2">
    <source>
        <dbReference type="Pfam" id="PF02981"/>
    </source>
</evidence>
<gene>
    <name evidence="5" type="primary">fokIR</name>
    <name evidence="5" type="ORF">ERS852492_01603</name>
</gene>
<dbReference type="Pfam" id="PF16902">
    <property type="entry name" value="FokI_D3"/>
    <property type="match status" value="1"/>
</dbReference>
<dbReference type="InterPro" id="IPR044945">
    <property type="entry name" value="FokI_dom_1_2"/>
</dbReference>
<dbReference type="InterPro" id="IPR031655">
    <property type="entry name" value="FokI_D3"/>
</dbReference>
<dbReference type="Gene3D" id="3.40.91.30">
    <property type="match status" value="1"/>
</dbReference>
<dbReference type="SUPFAM" id="SSF52980">
    <property type="entry name" value="Restriction endonuclease-like"/>
    <property type="match status" value="1"/>
</dbReference>
<dbReference type="SUPFAM" id="SSF46785">
    <property type="entry name" value="Winged helix' DNA-binding domain"/>
    <property type="match status" value="3"/>
</dbReference>
<dbReference type="InterPro" id="IPR004234">
    <property type="entry name" value="FokI_D1"/>
</dbReference>
<dbReference type="InterPro" id="IPR004233">
    <property type="entry name" value="FokI_D2"/>
</dbReference>
<dbReference type="Gene3D" id="1.10.10.10">
    <property type="entry name" value="Winged helix-like DNA-binding domain superfamily/Winged helix DNA-binding domain"/>
    <property type="match status" value="1"/>
</dbReference>
<feature type="domain" description="FokI recognition" evidence="2">
    <location>
        <begin position="5"/>
        <end position="158"/>
    </location>
</feature>
<feature type="domain" description="FokI recognition" evidence="1">
    <location>
        <begin position="166"/>
        <end position="300"/>
    </location>
</feature>
<dbReference type="GO" id="GO:0003677">
    <property type="term" value="F:DNA binding"/>
    <property type="evidence" value="ECO:0007669"/>
    <property type="project" value="InterPro"/>
</dbReference>
<evidence type="ECO:0000313" key="5">
    <source>
        <dbReference type="EMBL" id="CUQ85367.1"/>
    </source>
</evidence>
<reference evidence="5 6" key="1">
    <citation type="submission" date="2015-09" db="EMBL/GenBank/DDBJ databases">
        <authorList>
            <consortium name="Pathogen Informatics"/>
        </authorList>
    </citation>
    <scope>NUCLEOTIDE SEQUENCE [LARGE SCALE GENOMIC DNA]</scope>
    <source>
        <strain evidence="5 6">2789STDY5834878</strain>
    </source>
</reference>
<dbReference type="GO" id="GO:0009307">
    <property type="term" value="P:DNA restriction-modification system"/>
    <property type="evidence" value="ECO:0007669"/>
    <property type="project" value="InterPro"/>
</dbReference>
<feature type="domain" description="FokI D3" evidence="4">
    <location>
        <begin position="317"/>
        <end position="378"/>
    </location>
</feature>
<dbReference type="CDD" id="cd00941">
    <property type="entry name" value="FokI_N"/>
    <property type="match status" value="1"/>
</dbReference>
<dbReference type="InterPro" id="IPR011335">
    <property type="entry name" value="Restrct_endonuc-II-like"/>
</dbReference>
<accession>A0A174ZHP4</accession>
<dbReference type="EC" id="3.1.21.4" evidence="5"/>
<dbReference type="AlphaFoldDB" id="A0A174ZHP4"/>
<dbReference type="CDD" id="cd22327">
    <property type="entry name" value="FokI_nuclease-like"/>
    <property type="match status" value="1"/>
</dbReference>
<evidence type="ECO:0000259" key="4">
    <source>
        <dbReference type="Pfam" id="PF16902"/>
    </source>
</evidence>
<dbReference type="Pfam" id="PF02981">
    <property type="entry name" value="FokI_D1"/>
    <property type="match status" value="1"/>
</dbReference>
<dbReference type="InterPro" id="IPR036390">
    <property type="entry name" value="WH_DNA-bd_sf"/>
</dbReference>
<dbReference type="Pfam" id="PF02980">
    <property type="entry name" value="FokI_dom_2"/>
    <property type="match status" value="1"/>
</dbReference>
<feature type="domain" description="FokI cleavage" evidence="3">
    <location>
        <begin position="401"/>
        <end position="589"/>
    </location>
</feature>
<dbReference type="Proteomes" id="UP000095780">
    <property type="component" value="Unassembled WGS sequence"/>
</dbReference>
<name>A0A174ZHP4_9FIRM</name>
<organism evidence="5 6">
    <name type="scientific">Lachnospira eligens</name>
    <dbReference type="NCBI Taxonomy" id="39485"/>
    <lineage>
        <taxon>Bacteria</taxon>
        <taxon>Bacillati</taxon>
        <taxon>Bacillota</taxon>
        <taxon>Clostridia</taxon>
        <taxon>Lachnospirales</taxon>
        <taxon>Lachnospiraceae</taxon>
        <taxon>Lachnospira</taxon>
    </lineage>
</organism>
<evidence type="ECO:0000313" key="6">
    <source>
        <dbReference type="Proteomes" id="UP000095780"/>
    </source>
</evidence>
<evidence type="ECO:0000259" key="3">
    <source>
        <dbReference type="Pfam" id="PF09254"/>
    </source>
</evidence>
<dbReference type="EMBL" id="CZBV01000004">
    <property type="protein sequence ID" value="CUQ85367.1"/>
    <property type="molecule type" value="Genomic_DNA"/>
</dbReference>
<dbReference type="Gene3D" id="3.90.241.10">
    <property type="entry name" value="Foki Restriction Endonuclease, Chain A, domain 1"/>
    <property type="match status" value="1"/>
</dbReference>
<evidence type="ECO:0000259" key="1">
    <source>
        <dbReference type="Pfam" id="PF02980"/>
    </source>
</evidence>